<dbReference type="InterPro" id="IPR006577">
    <property type="entry name" value="UAS"/>
</dbReference>
<dbReference type="InterPro" id="IPR050730">
    <property type="entry name" value="UBX_domain-protein"/>
</dbReference>
<organism evidence="2">
    <name type="scientific">Cyprideis torosa</name>
    <dbReference type="NCBI Taxonomy" id="163714"/>
    <lineage>
        <taxon>Eukaryota</taxon>
        <taxon>Metazoa</taxon>
        <taxon>Ecdysozoa</taxon>
        <taxon>Arthropoda</taxon>
        <taxon>Crustacea</taxon>
        <taxon>Oligostraca</taxon>
        <taxon>Ostracoda</taxon>
        <taxon>Podocopa</taxon>
        <taxon>Podocopida</taxon>
        <taxon>Cytherocopina</taxon>
        <taxon>Cytheroidea</taxon>
        <taxon>Cytherideidae</taxon>
        <taxon>Cyprideis</taxon>
    </lineage>
</organism>
<dbReference type="SUPFAM" id="SSF54236">
    <property type="entry name" value="Ubiquitin-like"/>
    <property type="match status" value="2"/>
</dbReference>
<accession>A0A7R8WHE5</accession>
<feature type="compositionally biased region" description="Low complexity" evidence="1">
    <location>
        <begin position="162"/>
        <end position="176"/>
    </location>
</feature>
<dbReference type="SMART" id="SM00594">
    <property type="entry name" value="UAS"/>
    <property type="match status" value="1"/>
</dbReference>
<dbReference type="InterPro" id="IPR036249">
    <property type="entry name" value="Thioredoxin-like_sf"/>
</dbReference>
<dbReference type="Pfam" id="PF00789">
    <property type="entry name" value="UBX"/>
    <property type="match status" value="1"/>
</dbReference>
<dbReference type="GO" id="GO:0005783">
    <property type="term" value="C:endoplasmic reticulum"/>
    <property type="evidence" value="ECO:0007669"/>
    <property type="project" value="TreeGrafter"/>
</dbReference>
<dbReference type="EMBL" id="OB663819">
    <property type="protein sequence ID" value="CAD7231729.1"/>
    <property type="molecule type" value="Genomic_DNA"/>
</dbReference>
<dbReference type="Gene3D" id="3.10.20.90">
    <property type="entry name" value="Phosphatidylinositol 3-kinase Catalytic Subunit, Chain A, domain 1"/>
    <property type="match status" value="3"/>
</dbReference>
<dbReference type="Pfam" id="PF21021">
    <property type="entry name" value="FAF1"/>
    <property type="match status" value="1"/>
</dbReference>
<feature type="region of interest" description="Disordered" evidence="1">
    <location>
        <begin position="149"/>
        <end position="186"/>
    </location>
</feature>
<dbReference type="GO" id="GO:0005634">
    <property type="term" value="C:nucleus"/>
    <property type="evidence" value="ECO:0007669"/>
    <property type="project" value="TreeGrafter"/>
</dbReference>
<dbReference type="OrthoDB" id="6379019at2759"/>
<dbReference type="GO" id="GO:0036503">
    <property type="term" value="P:ERAD pathway"/>
    <property type="evidence" value="ECO:0007669"/>
    <property type="project" value="TreeGrafter"/>
</dbReference>
<dbReference type="Gene3D" id="3.40.30.10">
    <property type="entry name" value="Glutaredoxin"/>
    <property type="match status" value="1"/>
</dbReference>
<dbReference type="Gene3D" id="1.10.8.10">
    <property type="entry name" value="DNA helicase RuvA subunit, C-terminal domain"/>
    <property type="match status" value="1"/>
</dbReference>
<dbReference type="GO" id="GO:0043130">
    <property type="term" value="F:ubiquitin binding"/>
    <property type="evidence" value="ECO:0007669"/>
    <property type="project" value="TreeGrafter"/>
</dbReference>
<gene>
    <name evidence="2" type="ORF">CTOB1V02_LOCUS9573</name>
</gene>
<feature type="compositionally biased region" description="Polar residues" evidence="1">
    <location>
        <begin position="177"/>
        <end position="186"/>
    </location>
</feature>
<dbReference type="InterPro" id="IPR049483">
    <property type="entry name" value="FAF1_2-like_UAS"/>
</dbReference>
<evidence type="ECO:0000313" key="2">
    <source>
        <dbReference type="EMBL" id="CAD7231729.1"/>
    </source>
</evidence>
<feature type="compositionally biased region" description="Basic and acidic residues" evidence="1">
    <location>
        <begin position="564"/>
        <end position="583"/>
    </location>
</feature>
<dbReference type="PANTHER" id="PTHR23322">
    <property type="entry name" value="FAS-ASSOCIATED PROTEIN"/>
    <property type="match status" value="1"/>
</dbReference>
<dbReference type="InterPro" id="IPR001012">
    <property type="entry name" value="UBX_dom"/>
</dbReference>
<dbReference type="PROSITE" id="PS50033">
    <property type="entry name" value="UBX"/>
    <property type="match status" value="1"/>
</dbReference>
<dbReference type="PANTHER" id="PTHR23322:SF96">
    <property type="entry name" value="FAS-ASSOCIATED FACTOR 1"/>
    <property type="match status" value="1"/>
</dbReference>
<dbReference type="InterPro" id="IPR029071">
    <property type="entry name" value="Ubiquitin-like_domsf"/>
</dbReference>
<proteinExistence type="predicted"/>
<dbReference type="SMART" id="SM00166">
    <property type="entry name" value="UBX"/>
    <property type="match status" value="1"/>
</dbReference>
<sequence>MDELMEMEVNDEANRDQLVEDFKSCTGYEDDGTCRAHLEAANWDLLAAINNVTSVESQTLPADAGGNAELIAQYGNATSDSRIYGAPETVGSLKNQVYAETGIPPCQQDLQGWPPDRFPSFDNQSLRSIGLPPENDILLFQNIHNGSPVAAGADTSESSHDVSVGPGPSKSSSQPQAGTSNFPTSKSASVIVRPSSDNGVVLHVSVVSQLGLTELPPLSSAQLKTVADVKEWVSSRTGIPSPLQVWEGWPPSAVDDSLLESLGLSSPHGLRVSKLEQPIPVEREVGTSSGASSIPLLPLQPRRADVATSIPMDDHSIHEVQSDSSIDDTYFPLDDSLDVLTSALETSPSSDSARHAPLIPEGVESELDGVIRFQEGFNRRYGPLHPIFYPGTLDDAVTHSLNVSARDRRMLALYLHHDKSILANVFCSQALCAESIVEFLNAHFTVWGWDMTFASNRETLVNSVGRLFGQVAASTLSSISTGSLPAVLIVTKLRGNFEVVSIIHGDASADVVMSSLLHALEVFNQQQAEAVREEDDRALRDRVKREQDEAFELSLAIDRAKEAERKEQEAKEKEKEKVQEMKELKRRQLKDSLPPEPSKTEEAVELRFRIPGGERQMLQRRFRAKSPVRDVFTKSRSRRASTSKILGLDFDFYGSCGLVKTLTMPRLDAYLSMSSMLWSAFHCSIPLKRRQLKDSLPPEPSKTEEAVELRFRIPGGERQMLQRRFRAKSPVRDVFTYLAAEGYPVEEYKLLTAFPKRDISESEPSTSLAALKLHPQETLNLAER</sequence>
<reference evidence="2" key="1">
    <citation type="submission" date="2020-11" db="EMBL/GenBank/DDBJ databases">
        <authorList>
            <person name="Tran Van P."/>
        </authorList>
    </citation>
    <scope>NUCLEOTIDE SEQUENCE</scope>
</reference>
<dbReference type="Pfam" id="PF14555">
    <property type="entry name" value="UBA_4"/>
    <property type="match status" value="1"/>
</dbReference>
<dbReference type="SUPFAM" id="SSF52833">
    <property type="entry name" value="Thioredoxin-like"/>
    <property type="match status" value="1"/>
</dbReference>
<feature type="region of interest" description="Disordered" evidence="1">
    <location>
        <begin position="564"/>
        <end position="601"/>
    </location>
</feature>
<dbReference type="AlphaFoldDB" id="A0A7R8WHE5"/>
<name>A0A7R8WHE5_9CRUS</name>
<protein>
    <submittedName>
        <fullName evidence="2">Uncharacterized protein</fullName>
    </submittedName>
</protein>
<evidence type="ECO:0000256" key="1">
    <source>
        <dbReference type="SAM" id="MobiDB-lite"/>
    </source>
</evidence>